<organism evidence="7 8">
    <name type="scientific">Desulforhabdus amnigena</name>
    <dbReference type="NCBI Taxonomy" id="40218"/>
    <lineage>
        <taxon>Bacteria</taxon>
        <taxon>Pseudomonadati</taxon>
        <taxon>Thermodesulfobacteriota</taxon>
        <taxon>Syntrophobacteria</taxon>
        <taxon>Syntrophobacterales</taxon>
        <taxon>Syntrophobacteraceae</taxon>
        <taxon>Desulforhabdus</taxon>
    </lineage>
</organism>
<evidence type="ECO:0000256" key="3">
    <source>
        <dbReference type="SAM" id="MobiDB-lite"/>
    </source>
</evidence>
<evidence type="ECO:0000259" key="5">
    <source>
        <dbReference type="Pfam" id="PF01156"/>
    </source>
</evidence>
<keyword evidence="1" id="KW-0378">Hydrolase</keyword>
<dbReference type="GO" id="GO:0006152">
    <property type="term" value="P:purine nucleoside catabolic process"/>
    <property type="evidence" value="ECO:0007669"/>
    <property type="project" value="TreeGrafter"/>
</dbReference>
<dbReference type="GO" id="GO:0005829">
    <property type="term" value="C:cytosol"/>
    <property type="evidence" value="ECO:0007669"/>
    <property type="project" value="TreeGrafter"/>
</dbReference>
<keyword evidence="2" id="KW-0326">Glycosidase</keyword>
<dbReference type="RefSeq" id="WP_281795163.1">
    <property type="nucleotide sequence ID" value="NZ_BSDR01000001.1"/>
</dbReference>
<feature type="domain" description="Formylmethanofuran dehydrogenase subunit E" evidence="6">
    <location>
        <begin position="379"/>
        <end position="475"/>
    </location>
</feature>
<dbReference type="Gene3D" id="3.90.245.10">
    <property type="entry name" value="Ribonucleoside hydrolase-like"/>
    <property type="match status" value="1"/>
</dbReference>
<dbReference type="InterPro" id="IPR036452">
    <property type="entry name" value="Ribo_hydro-like"/>
</dbReference>
<dbReference type="GO" id="GO:0008477">
    <property type="term" value="F:purine nucleosidase activity"/>
    <property type="evidence" value="ECO:0007669"/>
    <property type="project" value="TreeGrafter"/>
</dbReference>
<dbReference type="Pfam" id="PF01156">
    <property type="entry name" value="IU_nuc_hydro"/>
    <property type="match status" value="1"/>
</dbReference>
<evidence type="ECO:0000313" key="8">
    <source>
        <dbReference type="Proteomes" id="UP001144372"/>
    </source>
</evidence>
<dbReference type="AlphaFoldDB" id="A0A9W6FV38"/>
<dbReference type="EMBL" id="BSDR01000001">
    <property type="protein sequence ID" value="GLI35403.1"/>
    <property type="molecule type" value="Genomic_DNA"/>
</dbReference>
<proteinExistence type="predicted"/>
<dbReference type="Pfam" id="PF02663">
    <property type="entry name" value="FmdE"/>
    <property type="match status" value="1"/>
</dbReference>
<dbReference type="InterPro" id="IPR023186">
    <property type="entry name" value="IUNH"/>
</dbReference>
<feature type="domain" description="Inosine/uridine-preferring nucleoside hydrolase" evidence="5">
    <location>
        <begin position="28"/>
        <end position="293"/>
    </location>
</feature>
<keyword evidence="8" id="KW-1185">Reference proteome</keyword>
<reference evidence="7" key="1">
    <citation type="submission" date="2022-12" db="EMBL/GenBank/DDBJ databases">
        <title>Reference genome sequencing for broad-spectrum identification of bacterial and archaeal isolates by mass spectrometry.</title>
        <authorList>
            <person name="Sekiguchi Y."/>
            <person name="Tourlousse D.M."/>
        </authorList>
    </citation>
    <scope>NUCLEOTIDE SEQUENCE</scope>
    <source>
        <strain evidence="7">ASRB1</strain>
    </source>
</reference>
<feature type="chain" id="PRO_5040776025" description="Inosine/uridine-preferring nucleoside hydrolase domain-containing protein" evidence="4">
    <location>
        <begin position="22"/>
        <end position="518"/>
    </location>
</feature>
<feature type="region of interest" description="Disordered" evidence="3">
    <location>
        <begin position="114"/>
        <end position="147"/>
    </location>
</feature>
<name>A0A9W6FV38_9BACT</name>
<gene>
    <name evidence="7" type="ORF">DAMNIGENAA_28360</name>
</gene>
<dbReference type="InterPro" id="IPR003814">
    <property type="entry name" value="FmdEsu_dom"/>
</dbReference>
<dbReference type="SUPFAM" id="SSF53590">
    <property type="entry name" value="Nucleoside hydrolase"/>
    <property type="match status" value="1"/>
</dbReference>
<sequence>MKKIFIIFAIFLTLFCGPSWAHEEQTPVIIDTDMALDDVRALTILLNSHHLKVKAIVTSDGASSPAVGCKNLQRILRFLGKEDIPLGAGRVLNASSPPPWREISEAMGWAALPAGPHSDDMPSPPAAESGSAVRPEIAGTASGKPSCPTAVSTVQKVLSQADEGMGYICIGPLTNLADLLREDPGVAERIKNIFFYGSLPNESNPDWNVQRDMESAKVVLASGIPFYAFRLSNEELLTFDGSMLSEIQKLDSPASRLVCLLHQNERTQKLLKEAHFKAWDESVALYLDEPGIGTFEKVEGQSPLFRLSKWDKESAYSHYLEVLGRSSAGKLEERLPVVLQSYPTQPSRFQEDLRPWVPKIIALHGIEEWKATVLTNELHRHLGIYSILGAKMGIQAREILNASLDELTVESHAGLKPPLSCLNDGLQVSTGASLGRGTIRVTESDPPTVEADFSKGDRKLRLRLKESVKERIKSDIQGAIQRHGNLTPEYFKEVRRLSFEYWLHMKRGEIFDLEWNSP</sequence>
<dbReference type="SUPFAM" id="SSF143555">
    <property type="entry name" value="FwdE-like"/>
    <property type="match status" value="1"/>
</dbReference>
<comment type="caution">
    <text evidence="7">The sequence shown here is derived from an EMBL/GenBank/DDBJ whole genome shotgun (WGS) entry which is preliminary data.</text>
</comment>
<evidence type="ECO:0000256" key="4">
    <source>
        <dbReference type="SAM" id="SignalP"/>
    </source>
</evidence>
<dbReference type="PANTHER" id="PTHR12304">
    <property type="entry name" value="INOSINE-URIDINE PREFERRING NUCLEOSIDE HYDROLASE"/>
    <property type="match status" value="1"/>
</dbReference>
<evidence type="ECO:0000256" key="2">
    <source>
        <dbReference type="ARBA" id="ARBA00023295"/>
    </source>
</evidence>
<evidence type="ECO:0000256" key="1">
    <source>
        <dbReference type="ARBA" id="ARBA00022801"/>
    </source>
</evidence>
<protein>
    <recommendedName>
        <fullName evidence="9">Inosine/uridine-preferring nucleoside hydrolase domain-containing protein</fullName>
    </recommendedName>
</protein>
<evidence type="ECO:0008006" key="9">
    <source>
        <dbReference type="Google" id="ProtNLM"/>
    </source>
</evidence>
<dbReference type="InterPro" id="IPR001910">
    <property type="entry name" value="Inosine/uridine_hydrolase_dom"/>
</dbReference>
<accession>A0A9W6FV38</accession>
<dbReference type="PANTHER" id="PTHR12304:SF46">
    <property type="entry name" value="INOSINE-ADENOSINE-GUANOSINE-NUCLEOSIDE HYDROLASE"/>
    <property type="match status" value="1"/>
</dbReference>
<dbReference type="Proteomes" id="UP001144372">
    <property type="component" value="Unassembled WGS sequence"/>
</dbReference>
<evidence type="ECO:0000259" key="6">
    <source>
        <dbReference type="Pfam" id="PF02663"/>
    </source>
</evidence>
<keyword evidence="4" id="KW-0732">Signal</keyword>
<feature type="signal peptide" evidence="4">
    <location>
        <begin position="1"/>
        <end position="21"/>
    </location>
</feature>
<evidence type="ECO:0000313" key="7">
    <source>
        <dbReference type="EMBL" id="GLI35403.1"/>
    </source>
</evidence>
<dbReference type="Gene3D" id="3.30.1330.130">
    <property type="match status" value="1"/>
</dbReference>